<dbReference type="PANTHER" id="PTHR30185:SF12">
    <property type="entry name" value="TRANSCRIPTIONAL REGULATOR MANR"/>
    <property type="match status" value="1"/>
</dbReference>
<dbReference type="Gene3D" id="3.40.930.10">
    <property type="entry name" value="Mannitol-specific EII, Chain A"/>
    <property type="match status" value="1"/>
</dbReference>
<dbReference type="EMBL" id="JQCE01000021">
    <property type="protein sequence ID" value="KRO17114.1"/>
    <property type="molecule type" value="Genomic_DNA"/>
</dbReference>
<dbReference type="NCBIfam" id="NF007366">
    <property type="entry name" value="PRK09863.1"/>
    <property type="match status" value="1"/>
</dbReference>
<evidence type="ECO:0000313" key="2">
    <source>
        <dbReference type="EMBL" id="KRO17114.1"/>
    </source>
</evidence>
<dbReference type="Pfam" id="PF08279">
    <property type="entry name" value="HTH_11"/>
    <property type="match status" value="1"/>
</dbReference>
<protein>
    <submittedName>
        <fullName evidence="2">Frv operon regulatory protein</fullName>
    </submittedName>
</protein>
<proteinExistence type="predicted"/>
<dbReference type="Proteomes" id="UP000050969">
    <property type="component" value="Unassembled WGS sequence"/>
</dbReference>
<keyword evidence="3" id="KW-1185">Reference proteome</keyword>
<dbReference type="PATRIC" id="fig|1293598.4.peg.469"/>
<dbReference type="Pfam" id="PF00359">
    <property type="entry name" value="PTS_EIIA_2"/>
    <property type="match status" value="1"/>
</dbReference>
<dbReference type="InterPro" id="IPR050661">
    <property type="entry name" value="BglG_antiterminators"/>
</dbReference>
<comment type="caution">
    <text evidence="2">The sequence shown here is derived from an EMBL/GenBank/DDBJ whole genome shotgun (WGS) entry which is preliminary data.</text>
</comment>
<dbReference type="PROSITE" id="PS51094">
    <property type="entry name" value="PTS_EIIA_TYPE_2"/>
    <property type="match status" value="1"/>
</dbReference>
<sequence length="583" mass="65796">MYNQREIKILNLLLVNDYSGEELAQQLNTSRRTVIRDIASINTELAQENIGEITAFNGYHLKLLDSAALRQILDRSEDEKNQILLALCLTQTITQADLSAQLFLSKAAVQDYVEQLNIELHGVITIKSHVGAGLGISFTRLSAVDIVAALFLEYPRLQKMLPIELIQQEHIEQLGNSLLNPYAQWLTRMQWHNQLLACLVALPIDEASSQMQFPIPSLSGISKVQQQHLSLFLSHRMMQMQAVLSQKQSLLESFTRLSHQFQLSGVGLNTFEDIFSHIVREVAFPRPIAGLNQSEMYRLQAQNPIAFDLAHTFTEVLLDQFPECWWDDRYIGLYIVQAINQRAVQPVRVLLLAPRASLQKINQTILQQQLSNTQLVIANNIDEALTMMGNAAFDVTLANVRSGVLEQVESQFMLVFPGIITEADIKTIERLVDGHYYHDNLAAFLPPNHFVSLPLIKRFDVALKKGLDIFVERQLLTAEDEKAIIDREAAGNQLILNHVSLPHTTSTHFAEYGIFAIKLANEVTVADTTVQLLVVVLANTSQVERNTIFSYFYQTLRKQPLKSINAAHEYEDVLSLLGGHIDQ</sequence>
<dbReference type="RefSeq" id="WP_056992724.1">
    <property type="nucleotide sequence ID" value="NZ_JQCE01000021.1"/>
</dbReference>
<dbReference type="Gene3D" id="1.10.10.10">
    <property type="entry name" value="Winged helix-like DNA-binding domain superfamily/Winged helix DNA-binding domain"/>
    <property type="match status" value="1"/>
</dbReference>
<dbReference type="STRING" id="1293598.IV56_GL000437"/>
<gene>
    <name evidence="2" type="ORF">IV56_GL000437</name>
</gene>
<feature type="domain" description="PTS EIIA type-2" evidence="1">
    <location>
        <begin position="443"/>
        <end position="580"/>
    </location>
</feature>
<dbReference type="InterPro" id="IPR013196">
    <property type="entry name" value="HTH_11"/>
</dbReference>
<accession>A0A0R2N289</accession>
<dbReference type="AlphaFoldDB" id="A0A0R2N289"/>
<dbReference type="PANTHER" id="PTHR30185">
    <property type="entry name" value="CRYPTIC BETA-GLUCOSIDE BGL OPERON ANTITERMINATOR"/>
    <property type="match status" value="1"/>
</dbReference>
<dbReference type="InterPro" id="IPR002178">
    <property type="entry name" value="PTS_EIIA_type-2_dom"/>
</dbReference>
<evidence type="ECO:0000259" key="1">
    <source>
        <dbReference type="PROSITE" id="PS51094"/>
    </source>
</evidence>
<dbReference type="InterPro" id="IPR036388">
    <property type="entry name" value="WH-like_DNA-bd_sf"/>
</dbReference>
<name>A0A0R2N289_9LACO</name>
<evidence type="ECO:0000313" key="3">
    <source>
        <dbReference type="Proteomes" id="UP000050969"/>
    </source>
</evidence>
<reference evidence="2 3" key="1">
    <citation type="journal article" date="2015" name="Genome Announc.">
        <title>Expanding the biotechnology potential of lactobacilli through comparative genomics of 213 strains and associated genera.</title>
        <authorList>
            <person name="Sun Z."/>
            <person name="Harris H.M."/>
            <person name="McCann A."/>
            <person name="Guo C."/>
            <person name="Argimon S."/>
            <person name="Zhang W."/>
            <person name="Yang X."/>
            <person name="Jeffery I.B."/>
            <person name="Cooney J.C."/>
            <person name="Kagawa T.F."/>
            <person name="Liu W."/>
            <person name="Song Y."/>
            <person name="Salvetti E."/>
            <person name="Wrobel A."/>
            <person name="Rasinkangas P."/>
            <person name="Parkhill J."/>
            <person name="Rea M.C."/>
            <person name="O'Sullivan O."/>
            <person name="Ritari J."/>
            <person name="Douillard F.P."/>
            <person name="Paul Ross R."/>
            <person name="Yang R."/>
            <person name="Briner A.E."/>
            <person name="Felis G.E."/>
            <person name="de Vos W.M."/>
            <person name="Barrangou R."/>
            <person name="Klaenhammer T.R."/>
            <person name="Caufield P.W."/>
            <person name="Cui Y."/>
            <person name="Zhang H."/>
            <person name="O'Toole P.W."/>
        </authorList>
    </citation>
    <scope>NUCLEOTIDE SEQUENCE [LARGE SCALE GENOMIC DNA]</scope>
    <source>
        <strain evidence="2 3">DSM 24301</strain>
    </source>
</reference>
<organism evidence="2 3">
    <name type="scientific">Lacticaseibacillus saniviri JCM 17471 = DSM 24301</name>
    <dbReference type="NCBI Taxonomy" id="1293598"/>
    <lineage>
        <taxon>Bacteria</taxon>
        <taxon>Bacillati</taxon>
        <taxon>Bacillota</taxon>
        <taxon>Bacilli</taxon>
        <taxon>Lactobacillales</taxon>
        <taxon>Lactobacillaceae</taxon>
        <taxon>Lacticaseibacillus</taxon>
    </lineage>
</organism>
<dbReference type="InterPro" id="IPR016152">
    <property type="entry name" value="PTrfase/Anion_transptr"/>
</dbReference>
<dbReference type="SUPFAM" id="SSF55804">
    <property type="entry name" value="Phoshotransferase/anion transport protein"/>
    <property type="match status" value="1"/>
</dbReference>